<feature type="non-terminal residue" evidence="6">
    <location>
        <position position="52"/>
    </location>
</feature>
<dbReference type="EMBL" id="SWJQ01007040">
    <property type="protein sequence ID" value="TRZ05034.1"/>
    <property type="molecule type" value="Genomic_DNA"/>
</dbReference>
<dbReference type="OrthoDB" id="406838at2759"/>
<sequence length="52" mass="5512">MVLFAEGFHGDASPFDGPGGFLAHAYFPGPHIGGDTHFDGAEPWTHRGDDLS</sequence>
<gene>
    <name evidence="6" type="ORF">HGM15179_022073</name>
</gene>
<dbReference type="GO" id="GO:0008270">
    <property type="term" value="F:zinc ion binding"/>
    <property type="evidence" value="ECO:0007669"/>
    <property type="project" value="InterPro"/>
</dbReference>
<keyword evidence="1" id="KW-0645">Protease</keyword>
<keyword evidence="3" id="KW-0378">Hydrolase</keyword>
<evidence type="ECO:0000256" key="4">
    <source>
        <dbReference type="ARBA" id="ARBA00022833"/>
    </source>
</evidence>
<evidence type="ECO:0000256" key="1">
    <source>
        <dbReference type="ARBA" id="ARBA00022670"/>
    </source>
</evidence>
<reference evidence="6" key="1">
    <citation type="submission" date="2019-04" db="EMBL/GenBank/DDBJ databases">
        <title>Genome assembly of Zosterops borbonicus 15179.</title>
        <authorList>
            <person name="Leroy T."/>
            <person name="Anselmetti Y."/>
            <person name="Tilak M.-K."/>
            <person name="Nabholz B."/>
        </authorList>
    </citation>
    <scope>NUCLEOTIDE SEQUENCE</scope>
    <source>
        <strain evidence="6">HGM_15179</strain>
        <tissue evidence="6">Muscle</tissue>
    </source>
</reference>
<evidence type="ECO:0000256" key="3">
    <source>
        <dbReference type="ARBA" id="ARBA00022801"/>
    </source>
</evidence>
<accession>A0A8K1FTF9</accession>
<dbReference type="AlphaFoldDB" id="A0A8K1FTF9"/>
<dbReference type="InterPro" id="IPR024079">
    <property type="entry name" value="MetalloPept_cat_dom_sf"/>
</dbReference>
<dbReference type="GO" id="GO:0030198">
    <property type="term" value="P:extracellular matrix organization"/>
    <property type="evidence" value="ECO:0007669"/>
    <property type="project" value="TreeGrafter"/>
</dbReference>
<evidence type="ECO:0000259" key="5">
    <source>
        <dbReference type="Pfam" id="PF00413"/>
    </source>
</evidence>
<keyword evidence="4" id="KW-0862">Zinc</keyword>
<comment type="caution">
    <text evidence="6">The sequence shown here is derived from an EMBL/GenBank/DDBJ whole genome shotgun (WGS) entry which is preliminary data.</text>
</comment>
<dbReference type="GO" id="GO:0001501">
    <property type="term" value="P:skeletal system development"/>
    <property type="evidence" value="ECO:0007669"/>
    <property type="project" value="TreeGrafter"/>
</dbReference>
<dbReference type="SUPFAM" id="SSF55486">
    <property type="entry name" value="Metalloproteases ('zincins'), catalytic domain"/>
    <property type="match status" value="1"/>
</dbReference>
<dbReference type="GO" id="GO:0031012">
    <property type="term" value="C:extracellular matrix"/>
    <property type="evidence" value="ECO:0007669"/>
    <property type="project" value="InterPro"/>
</dbReference>
<dbReference type="Pfam" id="PF00413">
    <property type="entry name" value="Peptidase_M10"/>
    <property type="match status" value="1"/>
</dbReference>
<dbReference type="GO" id="GO:0004222">
    <property type="term" value="F:metalloendopeptidase activity"/>
    <property type="evidence" value="ECO:0007669"/>
    <property type="project" value="InterPro"/>
</dbReference>
<evidence type="ECO:0000256" key="2">
    <source>
        <dbReference type="ARBA" id="ARBA00022723"/>
    </source>
</evidence>
<organism evidence="6 7">
    <name type="scientific">Zosterops borbonicus</name>
    <dbReference type="NCBI Taxonomy" id="364589"/>
    <lineage>
        <taxon>Eukaryota</taxon>
        <taxon>Metazoa</taxon>
        <taxon>Chordata</taxon>
        <taxon>Craniata</taxon>
        <taxon>Vertebrata</taxon>
        <taxon>Euteleostomi</taxon>
        <taxon>Archelosauria</taxon>
        <taxon>Archosauria</taxon>
        <taxon>Dinosauria</taxon>
        <taxon>Saurischia</taxon>
        <taxon>Theropoda</taxon>
        <taxon>Coelurosauria</taxon>
        <taxon>Aves</taxon>
        <taxon>Neognathae</taxon>
        <taxon>Neoaves</taxon>
        <taxon>Telluraves</taxon>
        <taxon>Australaves</taxon>
        <taxon>Passeriformes</taxon>
        <taxon>Sylvioidea</taxon>
        <taxon>Zosteropidae</taxon>
        <taxon>Zosterops</taxon>
    </lineage>
</organism>
<evidence type="ECO:0000313" key="7">
    <source>
        <dbReference type="Proteomes" id="UP000796761"/>
    </source>
</evidence>
<dbReference type="Gene3D" id="3.40.390.10">
    <property type="entry name" value="Collagenase (Catalytic Domain)"/>
    <property type="match status" value="1"/>
</dbReference>
<feature type="domain" description="Peptidase M10 metallopeptidase" evidence="5">
    <location>
        <begin position="1"/>
        <end position="47"/>
    </location>
</feature>
<proteinExistence type="predicted"/>
<keyword evidence="2" id="KW-0479">Metal-binding</keyword>
<dbReference type="Proteomes" id="UP000796761">
    <property type="component" value="Unassembled WGS sequence"/>
</dbReference>
<dbReference type="PANTHER" id="PTHR10201">
    <property type="entry name" value="MATRIX METALLOPROTEINASE"/>
    <property type="match status" value="1"/>
</dbReference>
<dbReference type="PANTHER" id="PTHR10201:SF24">
    <property type="entry name" value="MATRIX METALLOPROTEINASE-14"/>
    <property type="match status" value="1"/>
</dbReference>
<dbReference type="GO" id="GO:0005615">
    <property type="term" value="C:extracellular space"/>
    <property type="evidence" value="ECO:0007669"/>
    <property type="project" value="TreeGrafter"/>
</dbReference>
<evidence type="ECO:0000313" key="6">
    <source>
        <dbReference type="EMBL" id="TRZ05034.1"/>
    </source>
</evidence>
<name>A0A8K1FTF9_9PASS</name>
<dbReference type="GO" id="GO:0030574">
    <property type="term" value="P:collagen catabolic process"/>
    <property type="evidence" value="ECO:0007669"/>
    <property type="project" value="TreeGrafter"/>
</dbReference>
<dbReference type="GO" id="GO:0031638">
    <property type="term" value="P:zymogen activation"/>
    <property type="evidence" value="ECO:0007669"/>
    <property type="project" value="TreeGrafter"/>
</dbReference>
<dbReference type="InterPro" id="IPR001818">
    <property type="entry name" value="Pept_M10_metallopeptidase"/>
</dbReference>
<protein>
    <recommendedName>
        <fullName evidence="5">Peptidase M10 metallopeptidase domain-containing protein</fullName>
    </recommendedName>
</protein>
<dbReference type="GO" id="GO:0005886">
    <property type="term" value="C:plasma membrane"/>
    <property type="evidence" value="ECO:0007669"/>
    <property type="project" value="TreeGrafter"/>
</dbReference>
<keyword evidence="7" id="KW-1185">Reference proteome</keyword>